<organism evidence="1 2">
    <name type="scientific">Heracleum sosnowskyi</name>
    <dbReference type="NCBI Taxonomy" id="360622"/>
    <lineage>
        <taxon>Eukaryota</taxon>
        <taxon>Viridiplantae</taxon>
        <taxon>Streptophyta</taxon>
        <taxon>Embryophyta</taxon>
        <taxon>Tracheophyta</taxon>
        <taxon>Spermatophyta</taxon>
        <taxon>Magnoliopsida</taxon>
        <taxon>eudicotyledons</taxon>
        <taxon>Gunneridae</taxon>
        <taxon>Pentapetalae</taxon>
        <taxon>asterids</taxon>
        <taxon>campanulids</taxon>
        <taxon>Apiales</taxon>
        <taxon>Apiaceae</taxon>
        <taxon>Apioideae</taxon>
        <taxon>apioid superclade</taxon>
        <taxon>Tordylieae</taxon>
        <taxon>Tordyliinae</taxon>
        <taxon>Heracleum</taxon>
    </lineage>
</organism>
<accession>A0AAD8J2Y0</accession>
<sequence length="753" mass="87474">MALDSKAIAAEAWTQLLHSILSDSPPSDMSKLYYYSYPVTHDIYLQHNLNSLGIYKYKLGTENIRAKIISFMHSQGVQTDEQGVEHFQNSTRSLVQVNGDASKQGIKYIQNNMRFGTNYEVVQATKNGNQQGIEHNPDYKRSNTPYKVEQITENENKQGIEHIQYNMTSFPCCEVVQTNEDENQQGIEHIQNSTRSYPRCEVVQTNEDEYQQEIEHIQNSMRSFPRFDVVQTNEDENQQGIEHIQSSMRSYPRCEVVQTNEDEYQQGIDHIQNSMRSFPRFDVVQTNEDENQQGIEHIQNNTRSYPRCEVVQTNEDEYQPGIEHIQNSMRSFPRFDVVQTNEEENQQGIEHIQNSMRSYPRCEVVQTNDDENQQGIEHIQFGMRSFTPCEVVQTNDDENQKRMEQIGYGMSSSTTCEVVQVERKDDIWISHVRGRPEFFEKYLKKREFFEKYYKKIAARRVHRRKQENKISALSMVLELVKSGGLHGEEKAVMESDMLEIIEFLHEMGANTIRMALEEELDIMNQEYDDTEYTKKEKELLLRILDTENCQLTICKIICEEGRDQLCYEHSEGVKVNEDENQHGIEHIPDCKRSTMPSEVARAIEHTNQRKIKRILNRKSTGSTGLHKVLEETEDGDEQPINYTIANILSTSFGELLELVENVELHGEVKPSPPPPVIQLIKLLHHYGLDTIQSGVKEELKEVNQKCDNIENDPAILCKKRLLQVMLRICDTETCQKTLCQIICEALRSQVPFD</sequence>
<comment type="caution">
    <text evidence="1">The sequence shown here is derived from an EMBL/GenBank/DDBJ whole genome shotgun (WGS) entry which is preliminary data.</text>
</comment>
<proteinExistence type="predicted"/>
<reference evidence="1" key="1">
    <citation type="submission" date="2023-02" db="EMBL/GenBank/DDBJ databases">
        <title>Genome of toxic invasive species Heracleum sosnowskyi carries increased number of genes despite the absence of recent whole-genome duplications.</title>
        <authorList>
            <person name="Schelkunov M."/>
            <person name="Shtratnikova V."/>
            <person name="Makarenko M."/>
            <person name="Klepikova A."/>
            <person name="Omelchenko D."/>
            <person name="Novikova G."/>
            <person name="Obukhova E."/>
            <person name="Bogdanov V."/>
            <person name="Penin A."/>
            <person name="Logacheva M."/>
        </authorList>
    </citation>
    <scope>NUCLEOTIDE SEQUENCE</scope>
    <source>
        <strain evidence="1">Hsosn_3</strain>
        <tissue evidence="1">Leaf</tissue>
    </source>
</reference>
<dbReference type="EMBL" id="JAUIZM010000002">
    <property type="protein sequence ID" value="KAK1396098.1"/>
    <property type="molecule type" value="Genomic_DNA"/>
</dbReference>
<evidence type="ECO:0000313" key="1">
    <source>
        <dbReference type="EMBL" id="KAK1396098.1"/>
    </source>
</evidence>
<dbReference type="Proteomes" id="UP001237642">
    <property type="component" value="Unassembled WGS sequence"/>
</dbReference>
<gene>
    <name evidence="1" type="ORF">POM88_005961</name>
</gene>
<evidence type="ECO:0000313" key="2">
    <source>
        <dbReference type="Proteomes" id="UP001237642"/>
    </source>
</evidence>
<dbReference type="AlphaFoldDB" id="A0AAD8J2Y0"/>
<reference evidence="1" key="2">
    <citation type="submission" date="2023-05" db="EMBL/GenBank/DDBJ databases">
        <authorList>
            <person name="Schelkunov M.I."/>
        </authorList>
    </citation>
    <scope>NUCLEOTIDE SEQUENCE</scope>
    <source>
        <strain evidence="1">Hsosn_3</strain>
        <tissue evidence="1">Leaf</tissue>
    </source>
</reference>
<protein>
    <submittedName>
        <fullName evidence="1">Uncharacterized protein</fullName>
    </submittedName>
</protein>
<keyword evidence="2" id="KW-1185">Reference proteome</keyword>
<name>A0AAD8J2Y0_9APIA</name>